<organism evidence="2 3">
    <name type="scientific">Penicillium angulare</name>
    <dbReference type="NCBI Taxonomy" id="116970"/>
    <lineage>
        <taxon>Eukaryota</taxon>
        <taxon>Fungi</taxon>
        <taxon>Dikarya</taxon>
        <taxon>Ascomycota</taxon>
        <taxon>Pezizomycotina</taxon>
        <taxon>Eurotiomycetes</taxon>
        <taxon>Eurotiomycetidae</taxon>
        <taxon>Eurotiales</taxon>
        <taxon>Aspergillaceae</taxon>
        <taxon>Penicillium</taxon>
    </lineage>
</organism>
<evidence type="ECO:0000313" key="2">
    <source>
        <dbReference type="EMBL" id="KAJ5107667.1"/>
    </source>
</evidence>
<keyword evidence="1" id="KW-0472">Membrane</keyword>
<keyword evidence="1" id="KW-0812">Transmembrane</keyword>
<dbReference type="AlphaFoldDB" id="A0A9W9FWD8"/>
<name>A0A9W9FWD8_9EURO</name>
<proteinExistence type="predicted"/>
<keyword evidence="3" id="KW-1185">Reference proteome</keyword>
<accession>A0A9W9FWD8</accession>
<reference evidence="2" key="1">
    <citation type="submission" date="2022-11" db="EMBL/GenBank/DDBJ databases">
        <authorList>
            <person name="Petersen C."/>
        </authorList>
    </citation>
    <scope>NUCLEOTIDE SEQUENCE</scope>
    <source>
        <strain evidence="2">IBT 30069</strain>
    </source>
</reference>
<dbReference type="OrthoDB" id="4430381at2759"/>
<gene>
    <name evidence="2" type="ORF">N7456_004342</name>
</gene>
<sequence length="135" mass="15469">MERSPWEVLLYRVIYSVTYHTLSWIFAFLHFLVTPLLWLVYGLLSIALFPLQLLMKFEAFLYFVTGAVLTGITVGLFLHFSGGALSELLRLQSNRSPLAVEPPTPKKEALNWEPKWDHHSFLSSTIPEEEENSSA</sequence>
<protein>
    <submittedName>
        <fullName evidence="2">Uncharacterized protein</fullName>
    </submittedName>
</protein>
<feature type="transmembrane region" description="Helical" evidence="1">
    <location>
        <begin position="21"/>
        <end position="48"/>
    </location>
</feature>
<dbReference type="Proteomes" id="UP001149165">
    <property type="component" value="Unassembled WGS sequence"/>
</dbReference>
<evidence type="ECO:0000256" key="1">
    <source>
        <dbReference type="SAM" id="Phobius"/>
    </source>
</evidence>
<reference evidence="2" key="2">
    <citation type="journal article" date="2023" name="IMA Fungus">
        <title>Comparative genomic study of the Penicillium genus elucidates a diverse pangenome and 15 lateral gene transfer events.</title>
        <authorList>
            <person name="Petersen C."/>
            <person name="Sorensen T."/>
            <person name="Nielsen M.R."/>
            <person name="Sondergaard T.E."/>
            <person name="Sorensen J.L."/>
            <person name="Fitzpatrick D.A."/>
            <person name="Frisvad J.C."/>
            <person name="Nielsen K.L."/>
        </authorList>
    </citation>
    <scope>NUCLEOTIDE SEQUENCE</scope>
    <source>
        <strain evidence="2">IBT 30069</strain>
    </source>
</reference>
<keyword evidence="1" id="KW-1133">Transmembrane helix</keyword>
<evidence type="ECO:0000313" key="3">
    <source>
        <dbReference type="Proteomes" id="UP001149165"/>
    </source>
</evidence>
<dbReference type="EMBL" id="JAPQKH010000003">
    <property type="protein sequence ID" value="KAJ5107667.1"/>
    <property type="molecule type" value="Genomic_DNA"/>
</dbReference>
<comment type="caution">
    <text evidence="2">The sequence shown here is derived from an EMBL/GenBank/DDBJ whole genome shotgun (WGS) entry which is preliminary data.</text>
</comment>
<feature type="transmembrane region" description="Helical" evidence="1">
    <location>
        <begin position="60"/>
        <end position="80"/>
    </location>
</feature>